<evidence type="ECO:0000313" key="1">
    <source>
        <dbReference type="EMBL" id="VVD27258.1"/>
    </source>
</evidence>
<name>A0A5Q4ZIW8_9BURK</name>
<organism evidence="1 2">
    <name type="scientific">Paraburkholderia dioscoreae</name>
    <dbReference type="NCBI Taxonomy" id="2604047"/>
    <lineage>
        <taxon>Bacteria</taxon>
        <taxon>Pseudomonadati</taxon>
        <taxon>Pseudomonadota</taxon>
        <taxon>Betaproteobacteria</taxon>
        <taxon>Burkholderiales</taxon>
        <taxon>Burkholderiaceae</taxon>
        <taxon>Paraburkholderia</taxon>
    </lineage>
</organism>
<gene>
    <name evidence="1" type="ORF">PDMSB3_0796</name>
</gene>
<evidence type="ECO:0000313" key="2">
    <source>
        <dbReference type="Proteomes" id="UP000325811"/>
    </source>
</evidence>
<keyword evidence="2" id="KW-1185">Reference proteome</keyword>
<reference evidence="1 2" key="1">
    <citation type="submission" date="2019-08" db="EMBL/GenBank/DDBJ databases">
        <authorList>
            <person name="Herpell B J."/>
        </authorList>
    </citation>
    <scope>NUCLEOTIDE SEQUENCE [LARGE SCALE GENOMIC DNA]</scope>
    <source>
        <strain evidence="2">Msb3</strain>
    </source>
</reference>
<dbReference type="EMBL" id="LR699553">
    <property type="protein sequence ID" value="VVD27258.1"/>
    <property type="molecule type" value="Genomic_DNA"/>
</dbReference>
<dbReference type="Proteomes" id="UP000325811">
    <property type="component" value="Chromosome I"/>
</dbReference>
<sequence>MARTTARLTTKSGKYDVALKPILPCRYCNKKTLRVPTYFNGTSVAQRALNHRPRSRKGGIHITLVRGRVNERGCDESVSGGLDNDIKSESLIRRTNMNPCTNFGLGRVTRPVSNDRRGEARRTIEKLVTPNLGDGAFEHPYSQFWIVSGRQRRG</sequence>
<proteinExistence type="predicted"/>
<dbReference type="KEGG" id="pdio:PDMSB3_0796"/>
<dbReference type="AlphaFoldDB" id="A0A5Q4ZIW8"/>
<accession>A0A5Q4ZIW8</accession>
<protein>
    <submittedName>
        <fullName evidence="1">Uncharacterized protein</fullName>
    </submittedName>
</protein>